<keyword evidence="3" id="KW-0001">2Fe-2S</keyword>
<dbReference type="AlphaFoldDB" id="A0A7R8ZV18"/>
<sequence length="194" mass="22020">MFRENLDALKETYGDRFTLYYVFSQIISDHAFFGRIDKKLVKEILDKNNPASFDDFFLCGPEKMIDTVREELIKRGVKEDSVKFELFSTSSHKIEVKKELSGNTEITVMLDDEETTFEMRKDEFVLDAALAKGLDAPYSCQGGICSSCLARVTEGSATMERNNILDEDEVKEGLILTCQAHPTSDVIKIDFDDV</sequence>
<dbReference type="SUPFAM" id="SSF54292">
    <property type="entry name" value="2Fe-2S ferredoxin-like"/>
    <property type="match status" value="1"/>
</dbReference>
<accession>A0A7R8ZV18</accession>
<dbReference type="InterPro" id="IPR039261">
    <property type="entry name" value="FNR_nucleotide-bd"/>
</dbReference>
<dbReference type="PROSITE" id="PS00197">
    <property type="entry name" value="2FE2S_FER_1"/>
    <property type="match status" value="1"/>
</dbReference>
<dbReference type="PANTHER" id="PTHR43112:SF3">
    <property type="entry name" value="FERREDOXIN-2, CHLOROPLASTIC"/>
    <property type="match status" value="1"/>
</dbReference>
<dbReference type="InterPro" id="IPR012675">
    <property type="entry name" value="Beta-grasp_dom_sf"/>
</dbReference>
<keyword evidence="4" id="KW-0479">Metal-binding</keyword>
<keyword evidence="7" id="KW-0411">Iron-sulfur</keyword>
<dbReference type="Pfam" id="PF00111">
    <property type="entry name" value="Fer2"/>
    <property type="match status" value="1"/>
</dbReference>
<evidence type="ECO:0000256" key="6">
    <source>
        <dbReference type="ARBA" id="ARBA00023004"/>
    </source>
</evidence>
<evidence type="ECO:0000256" key="1">
    <source>
        <dbReference type="ARBA" id="ARBA00007874"/>
    </source>
</evidence>
<dbReference type="EMBL" id="OB689692">
    <property type="protein sequence ID" value="CAD7237590.1"/>
    <property type="molecule type" value="Genomic_DNA"/>
</dbReference>
<dbReference type="GO" id="GO:0051537">
    <property type="term" value="F:2 iron, 2 sulfur cluster binding"/>
    <property type="evidence" value="ECO:0007669"/>
    <property type="project" value="UniProtKB-KW"/>
</dbReference>
<comment type="cofactor">
    <cofactor evidence="8">
        <name>[2Fe-2S] cluster</name>
        <dbReference type="ChEBI" id="CHEBI:190135"/>
    </cofactor>
</comment>
<dbReference type="PANTHER" id="PTHR43112">
    <property type="entry name" value="FERREDOXIN"/>
    <property type="match status" value="1"/>
</dbReference>
<protein>
    <submittedName>
        <fullName evidence="9">Uncharacterized protein</fullName>
    </submittedName>
</protein>
<evidence type="ECO:0000256" key="7">
    <source>
        <dbReference type="ARBA" id="ARBA00023014"/>
    </source>
</evidence>
<dbReference type="InterPro" id="IPR001041">
    <property type="entry name" value="2Fe-2S_ferredoxin-type"/>
</dbReference>
<evidence type="ECO:0000256" key="2">
    <source>
        <dbReference type="ARBA" id="ARBA00022448"/>
    </source>
</evidence>
<organism evidence="9">
    <name type="scientific">Cyprideis torosa</name>
    <dbReference type="NCBI Taxonomy" id="163714"/>
    <lineage>
        <taxon>Eukaryota</taxon>
        <taxon>Metazoa</taxon>
        <taxon>Ecdysozoa</taxon>
        <taxon>Arthropoda</taxon>
        <taxon>Crustacea</taxon>
        <taxon>Oligostraca</taxon>
        <taxon>Ostracoda</taxon>
        <taxon>Podocopa</taxon>
        <taxon>Podocopida</taxon>
        <taxon>Cytherocopina</taxon>
        <taxon>Cytheroidea</taxon>
        <taxon>Cytherideidae</taxon>
        <taxon>Cyprideis</taxon>
    </lineage>
</organism>
<comment type="similarity">
    <text evidence="1">Belongs to the 2Fe2S plant-type ferredoxin family.</text>
</comment>
<dbReference type="PROSITE" id="PS51085">
    <property type="entry name" value="2FE2S_FER_2"/>
    <property type="match status" value="1"/>
</dbReference>
<evidence type="ECO:0000256" key="8">
    <source>
        <dbReference type="ARBA" id="ARBA00034078"/>
    </source>
</evidence>
<dbReference type="InterPro" id="IPR001433">
    <property type="entry name" value="OxRdtase_FAD/NAD-bd"/>
</dbReference>
<dbReference type="InterPro" id="IPR006058">
    <property type="entry name" value="2Fe2S_fd_BS"/>
</dbReference>
<reference evidence="9" key="1">
    <citation type="submission" date="2020-11" db="EMBL/GenBank/DDBJ databases">
        <authorList>
            <person name="Tran Van P."/>
        </authorList>
    </citation>
    <scope>NUCLEOTIDE SEQUENCE</scope>
</reference>
<dbReference type="GO" id="GO:0046872">
    <property type="term" value="F:metal ion binding"/>
    <property type="evidence" value="ECO:0007669"/>
    <property type="project" value="UniProtKB-KW"/>
</dbReference>
<evidence type="ECO:0000256" key="5">
    <source>
        <dbReference type="ARBA" id="ARBA00022982"/>
    </source>
</evidence>
<dbReference type="GO" id="GO:0016491">
    <property type="term" value="F:oxidoreductase activity"/>
    <property type="evidence" value="ECO:0007669"/>
    <property type="project" value="InterPro"/>
</dbReference>
<keyword evidence="5" id="KW-0249">Electron transport</keyword>
<keyword evidence="2" id="KW-0813">Transport</keyword>
<dbReference type="Gene3D" id="3.40.50.80">
    <property type="entry name" value="Nucleotide-binding domain of ferredoxin-NADP reductase (FNR) module"/>
    <property type="match status" value="1"/>
</dbReference>
<name>A0A7R8ZV18_9CRUS</name>
<evidence type="ECO:0000256" key="4">
    <source>
        <dbReference type="ARBA" id="ARBA00022723"/>
    </source>
</evidence>
<evidence type="ECO:0000313" key="9">
    <source>
        <dbReference type="EMBL" id="CAD7237590.1"/>
    </source>
</evidence>
<evidence type="ECO:0000256" key="3">
    <source>
        <dbReference type="ARBA" id="ARBA00022714"/>
    </source>
</evidence>
<dbReference type="Gene3D" id="3.10.20.30">
    <property type="match status" value="1"/>
</dbReference>
<dbReference type="OrthoDB" id="1885901at2759"/>
<keyword evidence="6" id="KW-0408">Iron</keyword>
<dbReference type="InterPro" id="IPR036010">
    <property type="entry name" value="2Fe-2S_ferredoxin-like_sf"/>
</dbReference>
<gene>
    <name evidence="9" type="ORF">CTOB1V02_LOCUS15405</name>
</gene>
<dbReference type="SUPFAM" id="SSF52343">
    <property type="entry name" value="Ferredoxin reductase-like, C-terminal NADP-linked domain"/>
    <property type="match status" value="1"/>
</dbReference>
<dbReference type="CDD" id="cd00207">
    <property type="entry name" value="fer2"/>
    <property type="match status" value="1"/>
</dbReference>
<proteinExistence type="inferred from homology"/>
<dbReference type="Pfam" id="PF00175">
    <property type="entry name" value="NAD_binding_1"/>
    <property type="match status" value="1"/>
</dbReference>